<gene>
    <name evidence="12" type="ORF">QQ055_03935</name>
</gene>
<dbReference type="EMBL" id="JASVEJ010000015">
    <property type="protein sequence ID" value="MDL5056617.1"/>
    <property type="molecule type" value="Genomic_DNA"/>
</dbReference>
<comment type="pathway">
    <text evidence="7">Carotenoid biosynthesis; staphyloxanthin biosynthesis; staphyloxanthin from farnesyl diphosphate: step 4/5.</text>
</comment>
<organism evidence="12 13">
    <name type="scientific">Geitlerinema calcuttense NRMC-F 0142</name>
    <dbReference type="NCBI Taxonomy" id="2922238"/>
    <lineage>
        <taxon>Bacteria</taxon>
        <taxon>Bacillati</taxon>
        <taxon>Cyanobacteriota</taxon>
        <taxon>Cyanophyceae</taxon>
        <taxon>Geitlerinematales</taxon>
        <taxon>Geitlerinemataceae</taxon>
        <taxon>Geitlerinema</taxon>
    </lineage>
</organism>
<evidence type="ECO:0000256" key="6">
    <source>
        <dbReference type="ARBA" id="ARBA00037281"/>
    </source>
</evidence>
<evidence type="ECO:0000259" key="11">
    <source>
        <dbReference type="Pfam" id="PF00535"/>
    </source>
</evidence>
<evidence type="ECO:0000313" key="12">
    <source>
        <dbReference type="EMBL" id="MDL5056617.1"/>
    </source>
</evidence>
<evidence type="ECO:0000256" key="10">
    <source>
        <dbReference type="SAM" id="Phobius"/>
    </source>
</evidence>
<dbReference type="GO" id="GO:0016757">
    <property type="term" value="F:glycosyltransferase activity"/>
    <property type="evidence" value="ECO:0007669"/>
    <property type="project" value="UniProtKB-KW"/>
</dbReference>
<keyword evidence="4 12" id="KW-0808">Transferase</keyword>
<dbReference type="RefSeq" id="WP_284474933.1">
    <property type="nucleotide sequence ID" value="NZ_JASVEJ010000015.1"/>
</dbReference>
<evidence type="ECO:0000256" key="3">
    <source>
        <dbReference type="ARBA" id="ARBA00022676"/>
    </source>
</evidence>
<keyword evidence="13" id="KW-1185">Reference proteome</keyword>
<evidence type="ECO:0000256" key="9">
    <source>
        <dbReference type="ARBA" id="ARBA00040345"/>
    </source>
</evidence>
<dbReference type="PANTHER" id="PTHR43646:SF2">
    <property type="entry name" value="GLYCOSYLTRANSFERASE 2-LIKE DOMAIN-CONTAINING PROTEIN"/>
    <property type="match status" value="1"/>
</dbReference>
<feature type="transmembrane region" description="Helical" evidence="10">
    <location>
        <begin position="288"/>
        <end position="314"/>
    </location>
</feature>
<evidence type="ECO:0000256" key="8">
    <source>
        <dbReference type="ARBA" id="ARBA00038120"/>
    </source>
</evidence>
<accession>A0ABT7LX75</accession>
<feature type="transmembrane region" description="Helical" evidence="10">
    <location>
        <begin position="351"/>
        <end position="373"/>
    </location>
</feature>
<feature type="domain" description="Glycosyltransferase 2-like" evidence="11">
    <location>
        <begin position="52"/>
        <end position="222"/>
    </location>
</feature>
<comment type="caution">
    <text evidence="12">The sequence shown here is derived from an EMBL/GenBank/DDBJ whole genome shotgun (WGS) entry which is preliminary data.</text>
</comment>
<feature type="transmembrane region" description="Helical" evidence="10">
    <location>
        <begin position="6"/>
        <end position="32"/>
    </location>
</feature>
<evidence type="ECO:0000256" key="2">
    <source>
        <dbReference type="ARBA" id="ARBA00022475"/>
    </source>
</evidence>
<name>A0ABT7LX75_9CYAN</name>
<dbReference type="Pfam" id="PF00535">
    <property type="entry name" value="Glycos_transf_2"/>
    <property type="match status" value="1"/>
</dbReference>
<keyword evidence="2" id="KW-1003">Cell membrane</keyword>
<keyword evidence="5 10" id="KW-0472">Membrane</keyword>
<comment type="subcellular location">
    <subcellularLocation>
        <location evidence="1">Cell membrane</location>
    </subcellularLocation>
</comment>
<evidence type="ECO:0000313" key="13">
    <source>
        <dbReference type="Proteomes" id="UP001230986"/>
    </source>
</evidence>
<reference evidence="12 13" key="1">
    <citation type="submission" date="2023-06" db="EMBL/GenBank/DDBJ databases">
        <title>Whole genome sequence of Oscillatoria calcuttensis NRMC-F 0142.</title>
        <authorList>
            <person name="Shakena Fathima T."/>
            <person name="Muralitharan G."/>
            <person name="Thajuddin N."/>
        </authorList>
    </citation>
    <scope>NUCLEOTIDE SEQUENCE [LARGE SCALE GENOMIC DNA]</scope>
    <source>
        <strain evidence="12 13">NRMC-F 0142</strain>
    </source>
</reference>
<dbReference type="PANTHER" id="PTHR43646">
    <property type="entry name" value="GLYCOSYLTRANSFERASE"/>
    <property type="match status" value="1"/>
</dbReference>
<proteinExistence type="inferred from homology"/>
<evidence type="ECO:0000256" key="5">
    <source>
        <dbReference type="ARBA" id="ARBA00023136"/>
    </source>
</evidence>
<evidence type="ECO:0000256" key="7">
    <source>
        <dbReference type="ARBA" id="ARBA00037904"/>
    </source>
</evidence>
<sequence length="391" mass="43303">MSTTDWILIVYAGVTMAALLMLWGNLLVNLFIFRRPPVVSASVLGSPAPLVSVCVPARNEALRIGNLLRSLAAQDYPDFEVIILNDRSEDDTTAVLQAWQNDIPRMRVMAGESLPRGWVGKCWACHQLSREARGHYILFTDADTILHPQCLSSAVQFAQAHDAALTSLWPRQVAGTWSEKLIIPFVYQLLLVFLPHALVNRISHAGLGAANGQFVLFRRSDYDALGGHEAVRNHLVEDVALARATLAAGRKLLNVDGTELVSCRMYHRFADLWEGFTKNLRAAFEKNAGAFVFFGVLQATVLLGAFYLVPILLIIKGGEWLLTLPGILLLAQIALIWLMRVVFAVRFKQSVLWAFAHPIGQTLALVIALNSWVQTATGGVKWKGRIYKPEV</sequence>
<protein>
    <recommendedName>
        <fullName evidence="9">4,4'-diaponeurosporenoate glycosyltransferase</fullName>
    </recommendedName>
</protein>
<dbReference type="SUPFAM" id="SSF53448">
    <property type="entry name" value="Nucleotide-diphospho-sugar transferases"/>
    <property type="match status" value="1"/>
</dbReference>
<evidence type="ECO:0000256" key="1">
    <source>
        <dbReference type="ARBA" id="ARBA00004236"/>
    </source>
</evidence>
<keyword evidence="10" id="KW-0812">Transmembrane</keyword>
<dbReference type="Proteomes" id="UP001230986">
    <property type="component" value="Unassembled WGS sequence"/>
</dbReference>
<dbReference type="Gene3D" id="3.90.550.10">
    <property type="entry name" value="Spore Coat Polysaccharide Biosynthesis Protein SpsA, Chain A"/>
    <property type="match status" value="1"/>
</dbReference>
<evidence type="ECO:0000256" key="4">
    <source>
        <dbReference type="ARBA" id="ARBA00022679"/>
    </source>
</evidence>
<dbReference type="InterPro" id="IPR029044">
    <property type="entry name" value="Nucleotide-diphossugar_trans"/>
</dbReference>
<dbReference type="InterPro" id="IPR001173">
    <property type="entry name" value="Glyco_trans_2-like"/>
</dbReference>
<comment type="function">
    <text evidence="6">Catalyzes the glycosylation of 4,4'-diaponeurosporenoate, i.e. the esterification of glucose at the C1'' position with the carboxyl group of 4,4'-diaponeurosporenic acid, to form glycosyl-4,4'-diaponeurosporenoate. This is a step in the biosynthesis of staphyloxanthin, an orange pigment present in most staphylococci strains.</text>
</comment>
<comment type="similarity">
    <text evidence="8">Belongs to the glycosyltransferase 2 family. CrtQ subfamily.</text>
</comment>
<keyword evidence="10" id="KW-1133">Transmembrane helix</keyword>
<feature type="transmembrane region" description="Helical" evidence="10">
    <location>
        <begin position="320"/>
        <end position="339"/>
    </location>
</feature>
<keyword evidence="3 12" id="KW-0328">Glycosyltransferase</keyword>